<feature type="region of interest" description="Disordered" evidence="1">
    <location>
        <begin position="51"/>
        <end position="78"/>
    </location>
</feature>
<dbReference type="AlphaFoldDB" id="A0A6L2JC01"/>
<name>A0A6L2JC01_TANCI</name>
<accession>A0A6L2JC01</accession>
<evidence type="ECO:0000313" key="2">
    <source>
        <dbReference type="EMBL" id="GEU34232.1"/>
    </source>
</evidence>
<organism evidence="2">
    <name type="scientific">Tanacetum cinerariifolium</name>
    <name type="common">Dalmatian daisy</name>
    <name type="synonym">Chrysanthemum cinerariifolium</name>
    <dbReference type="NCBI Taxonomy" id="118510"/>
    <lineage>
        <taxon>Eukaryota</taxon>
        <taxon>Viridiplantae</taxon>
        <taxon>Streptophyta</taxon>
        <taxon>Embryophyta</taxon>
        <taxon>Tracheophyta</taxon>
        <taxon>Spermatophyta</taxon>
        <taxon>Magnoliopsida</taxon>
        <taxon>eudicotyledons</taxon>
        <taxon>Gunneridae</taxon>
        <taxon>Pentapetalae</taxon>
        <taxon>asterids</taxon>
        <taxon>campanulids</taxon>
        <taxon>Asterales</taxon>
        <taxon>Asteraceae</taxon>
        <taxon>Asteroideae</taxon>
        <taxon>Anthemideae</taxon>
        <taxon>Anthemidinae</taxon>
        <taxon>Tanacetum</taxon>
    </lineage>
</organism>
<reference evidence="2" key="1">
    <citation type="journal article" date="2019" name="Sci. Rep.">
        <title>Draft genome of Tanacetum cinerariifolium, the natural source of mosquito coil.</title>
        <authorList>
            <person name="Yamashiro T."/>
            <person name="Shiraishi A."/>
            <person name="Satake H."/>
            <person name="Nakayama K."/>
        </authorList>
    </citation>
    <scope>NUCLEOTIDE SEQUENCE</scope>
</reference>
<dbReference type="EMBL" id="BKCJ010000554">
    <property type="protein sequence ID" value="GEU34232.1"/>
    <property type="molecule type" value="Genomic_DNA"/>
</dbReference>
<gene>
    <name evidence="2" type="ORF">Tci_006210</name>
</gene>
<evidence type="ECO:0000256" key="1">
    <source>
        <dbReference type="SAM" id="MobiDB-lite"/>
    </source>
</evidence>
<proteinExistence type="predicted"/>
<comment type="caution">
    <text evidence="2">The sequence shown here is derived from an EMBL/GenBank/DDBJ whole genome shotgun (WGS) entry which is preliminary data.</text>
</comment>
<sequence>MSYMYFLEYTRIEVSTFKSQLVQHMDSVEKIIAKRALQKREYDIRKAMRQVTKKNDESNISGNDTDADDADIRPSYDKEPMAENVVKNDFVVDIYLSRSMFELNGRDGSDSDLEDDLFDYFSEEDSDTASVDHFSDDVRSLAKDHDFIGDQFPIHDPSIK</sequence>
<protein>
    <submittedName>
        <fullName evidence="2">Uncharacterized protein</fullName>
    </submittedName>
</protein>